<reference evidence="3" key="1">
    <citation type="journal article" date="2020" name="Nature">
        <title>Giant virus diversity and host interactions through global metagenomics.</title>
        <authorList>
            <person name="Schulz F."/>
            <person name="Roux S."/>
            <person name="Paez-Espino D."/>
            <person name="Jungbluth S."/>
            <person name="Walsh D.A."/>
            <person name="Denef V.J."/>
            <person name="McMahon K.D."/>
            <person name="Konstantinidis K.T."/>
            <person name="Eloe-Fadrosh E.A."/>
            <person name="Kyrpides N.C."/>
            <person name="Woyke T."/>
        </authorList>
    </citation>
    <scope>NUCLEOTIDE SEQUENCE</scope>
    <source>
        <strain evidence="3">GVMAG-M-3300027708-5</strain>
    </source>
</reference>
<evidence type="ECO:0000313" key="3">
    <source>
        <dbReference type="EMBL" id="QHU04990.1"/>
    </source>
</evidence>
<feature type="coiled-coil region" evidence="1">
    <location>
        <begin position="17"/>
        <end position="48"/>
    </location>
</feature>
<evidence type="ECO:0000256" key="1">
    <source>
        <dbReference type="SAM" id="Coils"/>
    </source>
</evidence>
<feature type="transmembrane region" description="Helical" evidence="2">
    <location>
        <begin position="222"/>
        <end position="238"/>
    </location>
</feature>
<protein>
    <submittedName>
        <fullName evidence="3">Uncharacterized protein</fullName>
    </submittedName>
</protein>
<evidence type="ECO:0000256" key="2">
    <source>
        <dbReference type="SAM" id="Phobius"/>
    </source>
</evidence>
<keyword evidence="1" id="KW-0175">Coiled coil</keyword>
<accession>A0A6C0JJN8</accession>
<dbReference type="AlphaFoldDB" id="A0A6C0JJN8"/>
<organism evidence="3">
    <name type="scientific">viral metagenome</name>
    <dbReference type="NCBI Taxonomy" id="1070528"/>
    <lineage>
        <taxon>unclassified sequences</taxon>
        <taxon>metagenomes</taxon>
        <taxon>organismal metagenomes</taxon>
    </lineage>
</organism>
<keyword evidence="2" id="KW-0472">Membrane</keyword>
<keyword evidence="2" id="KW-0812">Transmembrane</keyword>
<feature type="coiled-coil region" evidence="1">
    <location>
        <begin position="97"/>
        <end position="127"/>
    </location>
</feature>
<dbReference type="EMBL" id="MN740406">
    <property type="protein sequence ID" value="QHU04990.1"/>
    <property type="molecule type" value="Genomic_DNA"/>
</dbReference>
<proteinExistence type="predicted"/>
<sequence>MGGRQSNPVANWFNDIADRARRAAEAAAARARQLAEQAMQQARVAEQNAQVNSIRSRRNDMLNKNNDLQTRIYNKRNLLRSDSERDTNIIFGLNANIDVQKNENAKIEYENKNLKDIKNNNDEYNAAVNVAGGISNNLKNRISLILNQEKIYTAIQNENNTIVDTMPELIKQYSSDNPRIDYEKKPLSDLDNVNTILFILYYVLFLIFSFIIIFFNQAASKYSKFAILFILLVYPLVINKIQKVLYLGLVTLYLTLENNVYHNTN</sequence>
<feature type="transmembrane region" description="Helical" evidence="2">
    <location>
        <begin position="196"/>
        <end position="215"/>
    </location>
</feature>
<name>A0A6C0JJN8_9ZZZZ</name>
<keyword evidence="2" id="KW-1133">Transmembrane helix</keyword>